<feature type="domain" description="BAR" evidence="5">
    <location>
        <begin position="6"/>
        <end position="241"/>
    </location>
</feature>
<keyword evidence="7" id="KW-1185">Reference proteome</keyword>
<proteinExistence type="predicted"/>
<dbReference type="Proteomes" id="UP000283841">
    <property type="component" value="Unassembled WGS sequence"/>
</dbReference>
<dbReference type="GO" id="GO:1990528">
    <property type="term" value="C:Rvs161p-Rvs167p complex"/>
    <property type="evidence" value="ECO:0007669"/>
    <property type="project" value="TreeGrafter"/>
</dbReference>
<dbReference type="Gene3D" id="2.30.30.40">
    <property type="entry name" value="SH3 Domains"/>
    <property type="match status" value="1"/>
</dbReference>
<dbReference type="GO" id="GO:0030479">
    <property type="term" value="C:actin cortical patch"/>
    <property type="evidence" value="ECO:0007669"/>
    <property type="project" value="TreeGrafter"/>
</dbReference>
<organism evidence="6 7">
    <name type="scientific">Byssochlamys spectabilis</name>
    <name type="common">Paecilomyces variotii</name>
    <dbReference type="NCBI Taxonomy" id="264951"/>
    <lineage>
        <taxon>Eukaryota</taxon>
        <taxon>Fungi</taxon>
        <taxon>Dikarya</taxon>
        <taxon>Ascomycota</taxon>
        <taxon>Pezizomycotina</taxon>
        <taxon>Eurotiomycetes</taxon>
        <taxon>Eurotiomycetidae</taxon>
        <taxon>Eurotiales</taxon>
        <taxon>Thermoascaceae</taxon>
        <taxon>Paecilomyces</taxon>
    </lineage>
</organism>
<comment type="caution">
    <text evidence="6">The sequence shown here is derived from an EMBL/GenBank/DDBJ whole genome shotgun (WGS) entry which is preliminary data.</text>
</comment>
<dbReference type="GO" id="GO:0006897">
    <property type="term" value="P:endocytosis"/>
    <property type="evidence" value="ECO:0007669"/>
    <property type="project" value="InterPro"/>
</dbReference>
<feature type="compositionally biased region" description="Low complexity" evidence="3">
    <location>
        <begin position="359"/>
        <end position="373"/>
    </location>
</feature>
<dbReference type="SMART" id="SM00326">
    <property type="entry name" value="SH3"/>
    <property type="match status" value="1"/>
</dbReference>
<dbReference type="GO" id="GO:0051666">
    <property type="term" value="P:actin cortical patch localization"/>
    <property type="evidence" value="ECO:0007669"/>
    <property type="project" value="InterPro"/>
</dbReference>
<dbReference type="AlphaFoldDB" id="A0A443HWI0"/>
<sequence length="482" mass="52937">MQAVHRQFGKFMKRLPDDSQVSVLLKDFDDADQLLGRIIDSSQAWRDAWTSILTYQSRLVAEFEGLYAPVVGSSESTTEREPVPTPEKTLARTTKLREEYEDLRKDLLEVVNSVDDRMIRPASQAKDYLTPMKKTIKKREDKKLDFERYQSRLDNSRKKTRRSDRENAALAKTEADWAKAKDIYDAADDNLRQHLPGIISVTFSLIPQLLAAQIEIQNTLLAHCYTSLHNYCGEEGFPSPPAEMDQIIQVFEMDFLPVQQQIESLSCIAKVKSRQQSAHGRESAHGNGLNSRRPSSHAESKPALSSMPSSLPAGARIPPSPSYSTKPRINNSPSPSASTYLTPASSVADSDYSNYQSTPALSPAGPAFSPAGPKSDYFARDRQPSTATNGSSGSAAFLSPGAGTNVMGIVKKKPPPPPPSRAASSPAIFVTALYDFGGQGAGDLAFRAGDQIRVLKKTESTDDWWDGELRGVKGSFPANYCE</sequence>
<dbReference type="InterPro" id="IPR004148">
    <property type="entry name" value="BAR_dom"/>
</dbReference>
<evidence type="ECO:0000313" key="7">
    <source>
        <dbReference type="Proteomes" id="UP000283841"/>
    </source>
</evidence>
<dbReference type="GO" id="GO:0008289">
    <property type="term" value="F:lipid binding"/>
    <property type="evidence" value="ECO:0007669"/>
    <property type="project" value="TreeGrafter"/>
</dbReference>
<gene>
    <name evidence="6" type="ORF">C8Q69DRAFT_235215</name>
</gene>
<dbReference type="PROSITE" id="PS50002">
    <property type="entry name" value="SH3"/>
    <property type="match status" value="1"/>
</dbReference>
<dbReference type="GO" id="GO:0043332">
    <property type="term" value="C:mating projection tip"/>
    <property type="evidence" value="ECO:0007669"/>
    <property type="project" value="TreeGrafter"/>
</dbReference>
<reference evidence="6 7" key="1">
    <citation type="journal article" date="2018" name="Front. Microbiol.">
        <title>Genomic and genetic insights into a cosmopolitan fungus, Paecilomyces variotii (Eurotiales).</title>
        <authorList>
            <person name="Urquhart A.S."/>
            <person name="Mondo S.J."/>
            <person name="Makela M.R."/>
            <person name="Hane J.K."/>
            <person name="Wiebenga A."/>
            <person name="He G."/>
            <person name="Mihaltcheva S."/>
            <person name="Pangilinan J."/>
            <person name="Lipzen A."/>
            <person name="Barry K."/>
            <person name="de Vries R.P."/>
            <person name="Grigoriev I.V."/>
            <person name="Idnurm A."/>
        </authorList>
    </citation>
    <scope>NUCLEOTIDE SEQUENCE [LARGE SCALE GENOMIC DNA]</scope>
    <source>
        <strain evidence="6 7">CBS 101075</strain>
    </source>
</reference>
<dbReference type="GO" id="GO:0031097">
    <property type="term" value="C:medial cortex"/>
    <property type="evidence" value="ECO:0007669"/>
    <property type="project" value="TreeGrafter"/>
</dbReference>
<dbReference type="SUPFAM" id="SSF50044">
    <property type="entry name" value="SH3-domain"/>
    <property type="match status" value="1"/>
</dbReference>
<feature type="compositionally biased region" description="Low complexity" evidence="3">
    <location>
        <begin position="385"/>
        <end position="396"/>
    </location>
</feature>
<dbReference type="InterPro" id="IPR036028">
    <property type="entry name" value="SH3-like_dom_sf"/>
</dbReference>
<dbReference type="InterPro" id="IPR001452">
    <property type="entry name" value="SH3_domain"/>
</dbReference>
<dbReference type="FunFam" id="2.30.30.40:FF:000100">
    <property type="entry name" value="SH3 domain-containing YSC84-like protein 1"/>
    <property type="match status" value="1"/>
</dbReference>
<evidence type="ECO:0000256" key="3">
    <source>
        <dbReference type="SAM" id="MobiDB-lite"/>
    </source>
</evidence>
<evidence type="ECO:0008006" key="8">
    <source>
        <dbReference type="Google" id="ProtNLM"/>
    </source>
</evidence>
<dbReference type="RefSeq" id="XP_028485828.1">
    <property type="nucleotide sequence ID" value="XM_028626438.1"/>
</dbReference>
<evidence type="ECO:0000259" key="5">
    <source>
        <dbReference type="PROSITE" id="PS51021"/>
    </source>
</evidence>
<feature type="compositionally biased region" description="Polar residues" evidence="3">
    <location>
        <begin position="322"/>
        <end position="358"/>
    </location>
</feature>
<dbReference type="STRING" id="264951.A0A443HWI0"/>
<name>A0A443HWI0_BYSSP</name>
<dbReference type="PROSITE" id="PS51021">
    <property type="entry name" value="BAR"/>
    <property type="match status" value="1"/>
</dbReference>
<dbReference type="Gene3D" id="1.20.1270.60">
    <property type="entry name" value="Arfaptin homology (AH) domain/BAR domain"/>
    <property type="match status" value="1"/>
</dbReference>
<dbReference type="EMBL" id="RCNU01000004">
    <property type="protein sequence ID" value="RWQ96183.1"/>
    <property type="molecule type" value="Genomic_DNA"/>
</dbReference>
<dbReference type="Pfam" id="PF03114">
    <property type="entry name" value="BAR"/>
    <property type="match status" value="1"/>
</dbReference>
<protein>
    <recommendedName>
        <fullName evidence="8">SH3 domain containing protein</fullName>
    </recommendedName>
</protein>
<accession>A0A443HWI0</accession>
<evidence type="ECO:0000313" key="6">
    <source>
        <dbReference type="EMBL" id="RWQ96183.1"/>
    </source>
</evidence>
<dbReference type="SUPFAM" id="SSF103657">
    <property type="entry name" value="BAR/IMD domain-like"/>
    <property type="match status" value="1"/>
</dbReference>
<dbReference type="CDD" id="cd07599">
    <property type="entry name" value="BAR_Rvs167p"/>
    <property type="match status" value="1"/>
</dbReference>
<dbReference type="VEuPathDB" id="FungiDB:C8Q69DRAFT_235215"/>
<feature type="compositionally biased region" description="Low complexity" evidence="3">
    <location>
        <begin position="301"/>
        <end position="315"/>
    </location>
</feature>
<dbReference type="InterPro" id="IPR027267">
    <property type="entry name" value="AH/BAR_dom_sf"/>
</dbReference>
<evidence type="ECO:0000259" key="4">
    <source>
        <dbReference type="PROSITE" id="PS50002"/>
    </source>
</evidence>
<dbReference type="GO" id="GO:0097320">
    <property type="term" value="P:plasma membrane tubulation"/>
    <property type="evidence" value="ECO:0007669"/>
    <property type="project" value="TreeGrafter"/>
</dbReference>
<dbReference type="PANTHER" id="PTHR47174:SF2">
    <property type="entry name" value="SH3 DOMAIN SIGNALLING PROTEIN (AFU_ORTHOLOGUE AFUA_5G07670)"/>
    <property type="match status" value="1"/>
</dbReference>
<dbReference type="Pfam" id="PF00018">
    <property type="entry name" value="SH3_1"/>
    <property type="match status" value="1"/>
</dbReference>
<dbReference type="PANTHER" id="PTHR47174">
    <property type="entry name" value="BRIDGING INTEGRATOR 3"/>
    <property type="match status" value="1"/>
</dbReference>
<dbReference type="PRINTS" id="PR00452">
    <property type="entry name" value="SH3DOMAIN"/>
</dbReference>
<feature type="domain" description="SH3" evidence="4">
    <location>
        <begin position="425"/>
        <end position="482"/>
    </location>
</feature>
<feature type="region of interest" description="Disordered" evidence="3">
    <location>
        <begin position="276"/>
        <end position="399"/>
    </location>
</feature>
<dbReference type="InterPro" id="IPR046982">
    <property type="entry name" value="BIN3/RVS161-like"/>
</dbReference>
<evidence type="ECO:0000256" key="1">
    <source>
        <dbReference type="ARBA" id="ARBA00022443"/>
    </source>
</evidence>
<evidence type="ECO:0000256" key="2">
    <source>
        <dbReference type="PROSITE-ProRule" id="PRU00192"/>
    </source>
</evidence>
<dbReference type="GeneID" id="39595715"/>
<keyword evidence="1 2" id="KW-0728">SH3 domain</keyword>